<evidence type="ECO:0000256" key="3">
    <source>
        <dbReference type="ARBA" id="ARBA00022629"/>
    </source>
</evidence>
<dbReference type="CDD" id="cd24076">
    <property type="entry name" value="ASKHA_ATPase_ROK_BsXylR-like"/>
    <property type="match status" value="1"/>
</dbReference>
<comment type="function">
    <text evidence="1">Transcriptional repressor of xylose-utilizing enzymes.</text>
</comment>
<dbReference type="STRING" id="1612202.SAMN05421734_11239"/>
<dbReference type="PROSITE" id="PS01125">
    <property type="entry name" value="ROK"/>
    <property type="match status" value="1"/>
</dbReference>
<reference evidence="5" key="1">
    <citation type="submission" date="2016-09" db="EMBL/GenBank/DDBJ databases">
        <authorList>
            <person name="Varghese N."/>
            <person name="Submissions S."/>
        </authorList>
    </citation>
    <scope>NUCLEOTIDE SEQUENCE [LARGE SCALE GENOMIC DNA]</scope>
    <source>
        <strain evidence="5">S5</strain>
    </source>
</reference>
<dbReference type="SUPFAM" id="SSF53067">
    <property type="entry name" value="Actin-like ATPase domain"/>
    <property type="match status" value="1"/>
</dbReference>
<dbReference type="InterPro" id="IPR043129">
    <property type="entry name" value="ATPase_NBD"/>
</dbReference>
<keyword evidence="5" id="KW-1185">Reference proteome</keyword>
<dbReference type="Proteomes" id="UP000242949">
    <property type="component" value="Unassembled WGS sequence"/>
</dbReference>
<keyword evidence="3" id="KW-0859">Xylose metabolism</keyword>
<name>A0A1G6MTD6_9BACI</name>
<dbReference type="SUPFAM" id="SSF46785">
    <property type="entry name" value="Winged helix' DNA-binding domain"/>
    <property type="match status" value="1"/>
</dbReference>
<sequence>MKRTWNQHVVKQENKTLVLSTIINQTPISRASVAQLTGLNKGTVSSLVSELINEELVEESGPGESSGGRRPVMLLFNGKSGYSISIDLGVGYILGALTDLNGDILEQETIQTHANDFDTVYPTLIKLIERLNNRSPKSRYGLIGIGVGVPAVVGHDGEILLAPNLKWKKIQLKSKLETEFSCPVFVENEANAGAYGEMRYGGKHVKRDMIYASIGIGIGVGMILDSQLYSGLNGFAGEVGHMTVEKDGRPCQCGNLGCWERYASLQALIDEAIKRDMIAENEEAPLKQLMSQAKEDNQSVIDLFEEIGTYIGIGLTNCINIFNPEYVVIGNQLSEAEEMLYPSILRYIKEHAIGFHQRDLSIERAKLGSHSTVSGMAAFTIEAFLLNREN</sequence>
<dbReference type="Gene3D" id="1.10.10.10">
    <property type="entry name" value="Winged helix-like DNA-binding domain superfamily/Winged helix DNA-binding domain"/>
    <property type="match status" value="1"/>
</dbReference>
<gene>
    <name evidence="4" type="ORF">SAMN05421734_11239</name>
</gene>
<dbReference type="Gene3D" id="3.30.420.40">
    <property type="match status" value="2"/>
</dbReference>
<dbReference type="GO" id="GO:0042732">
    <property type="term" value="P:D-xylose metabolic process"/>
    <property type="evidence" value="ECO:0007669"/>
    <property type="project" value="UniProtKB-KW"/>
</dbReference>
<dbReference type="RefSeq" id="WP_090797095.1">
    <property type="nucleotide sequence ID" value="NZ_FMYI01000012.1"/>
</dbReference>
<dbReference type="InterPro" id="IPR049874">
    <property type="entry name" value="ROK_cs"/>
</dbReference>
<dbReference type="Pfam" id="PF00480">
    <property type="entry name" value="ROK"/>
    <property type="match status" value="1"/>
</dbReference>
<comment type="similarity">
    <text evidence="2">Belongs to the ROK (NagC/XylR) family.</text>
</comment>
<protein>
    <submittedName>
        <fullName evidence="4">Xylose repressor, XylR</fullName>
    </submittedName>
</protein>
<evidence type="ECO:0000256" key="2">
    <source>
        <dbReference type="ARBA" id="ARBA00006479"/>
    </source>
</evidence>
<dbReference type="EMBL" id="FMYI01000012">
    <property type="protein sequence ID" value="SDC58504.1"/>
    <property type="molecule type" value="Genomic_DNA"/>
</dbReference>
<keyword evidence="3" id="KW-0119">Carbohydrate metabolism</keyword>
<evidence type="ECO:0000313" key="4">
    <source>
        <dbReference type="EMBL" id="SDC58504.1"/>
    </source>
</evidence>
<proteinExistence type="inferred from homology"/>
<dbReference type="PANTHER" id="PTHR18964:SF149">
    <property type="entry name" value="BIFUNCTIONAL UDP-N-ACETYLGLUCOSAMINE 2-EPIMERASE_N-ACETYLMANNOSAMINE KINASE"/>
    <property type="match status" value="1"/>
</dbReference>
<dbReference type="AlphaFoldDB" id="A0A1G6MTD6"/>
<accession>A0A1G6MTD6</accession>
<dbReference type="InterPro" id="IPR036390">
    <property type="entry name" value="WH_DNA-bd_sf"/>
</dbReference>
<evidence type="ECO:0000313" key="5">
    <source>
        <dbReference type="Proteomes" id="UP000242949"/>
    </source>
</evidence>
<dbReference type="InterPro" id="IPR000600">
    <property type="entry name" value="ROK"/>
</dbReference>
<dbReference type="OrthoDB" id="9796533at2"/>
<evidence type="ECO:0000256" key="1">
    <source>
        <dbReference type="ARBA" id="ARBA00002486"/>
    </source>
</evidence>
<dbReference type="PANTHER" id="PTHR18964">
    <property type="entry name" value="ROK (REPRESSOR, ORF, KINASE) FAMILY"/>
    <property type="match status" value="1"/>
</dbReference>
<organism evidence="4 5">
    <name type="scientific">Pelagirhabdus alkalitolerans</name>
    <dbReference type="NCBI Taxonomy" id="1612202"/>
    <lineage>
        <taxon>Bacteria</taxon>
        <taxon>Bacillati</taxon>
        <taxon>Bacillota</taxon>
        <taxon>Bacilli</taxon>
        <taxon>Bacillales</taxon>
        <taxon>Bacillaceae</taxon>
        <taxon>Pelagirhabdus</taxon>
    </lineage>
</organism>
<dbReference type="InterPro" id="IPR036388">
    <property type="entry name" value="WH-like_DNA-bd_sf"/>
</dbReference>